<protein>
    <submittedName>
        <fullName evidence="4">Stage II sporulation protein E</fullName>
        <ecNumber evidence="4">3.1.3.16</ecNumber>
    </submittedName>
</protein>
<dbReference type="Gene3D" id="3.60.40.10">
    <property type="entry name" value="PPM-type phosphatase domain"/>
    <property type="match status" value="1"/>
</dbReference>
<feature type="transmembrane region" description="Helical" evidence="2">
    <location>
        <begin position="184"/>
        <end position="200"/>
    </location>
</feature>
<keyword evidence="2" id="KW-0472">Membrane</keyword>
<keyword evidence="5" id="KW-1185">Reference proteome</keyword>
<dbReference type="AlphaFoldDB" id="A0A140L088"/>
<dbReference type="PANTHER" id="PTHR43156:SF2">
    <property type="entry name" value="STAGE II SPORULATION PROTEIN E"/>
    <property type="match status" value="1"/>
</dbReference>
<dbReference type="EMBL" id="LOEE01000070">
    <property type="protein sequence ID" value="KXG73963.1"/>
    <property type="molecule type" value="Genomic_DNA"/>
</dbReference>
<dbReference type="Pfam" id="PF07228">
    <property type="entry name" value="SpoIIE"/>
    <property type="match status" value="1"/>
</dbReference>
<accession>A0A140L088</accession>
<dbReference type="InterPro" id="IPR045768">
    <property type="entry name" value="SpoIIE_N"/>
</dbReference>
<dbReference type="Proteomes" id="UP000070456">
    <property type="component" value="Unassembled WGS sequence"/>
</dbReference>
<dbReference type="Pfam" id="PF19732">
    <property type="entry name" value="SpoIIE_N"/>
    <property type="match status" value="1"/>
</dbReference>
<dbReference type="PANTHER" id="PTHR43156">
    <property type="entry name" value="STAGE II SPORULATION PROTEIN E-RELATED"/>
    <property type="match status" value="1"/>
</dbReference>
<sequence>MIGKTELMPYKRKQNGQAAAVLGSKKSGFLPIAKQMLLLNIIGFFLGRASIFDDLAPFGIAYFIALLTRDKRNGIVGLSVLLGTMTVVGVGIWAKYGIALFMSWLLFRCVKDRIQWNTFKTAFGAGTVMMISGVGYRAFTEFYIYDLFMTVFESVVVFVFVYILSYAVPVALQKTNRKILSNEELICIAISGAVLISGFSEMKAGPYEIKNILGILLTLLFAYHGGASVGASVGVTIGIITSMSSIGTPTIIGIYSFSGLLAGIFKDLGKTGSAIGMIMGNAILTFYINGSTEVILQFEEIIVAFVVFMLMPKSVITYMEKFVNAQAGVLQLDKAYGERIRKIAFDRLREFANAFSELAATYGQILEKNKVIDQQDIAGIIDQVVNKVCNQCGMCRSCWQNNFYNTYNDMVDIIGVLESFGKIKADKIPVMLKKRCIRLDMLLQAIDDQFEIYKIHYKWQNKLFESRQLVAEQFQGISNMIHRLAREVCMEVQFKTNIEDALYVAFDKAGVQINKVTVLEKENEKIEVDVEKRPCFDRKQCDEKIAPIVSQVIGAEFIRKNQHCVRDEAAGSCVFKLVQGEKYRIGTGVARVSKENGYICGDSYTMMDLQDGKYMMALSDGMGSGERAAKESTATITLLEQLMEAGFDQDTAIKTINSILVLKSSEEIFSTIDLSMIDLYTGKLDCVKIGAASSFIKRADGEIEIIKSASLPIGILNKIDFDSLGKRLHHGDFLIMVSDGVLDADKDIDVKENWIVSALKAIHSRNPQSIADELLDMAIRKYGNKIEDDMTVLVTKIWESK</sequence>
<evidence type="ECO:0000256" key="1">
    <source>
        <dbReference type="ARBA" id="ARBA00022801"/>
    </source>
</evidence>
<dbReference type="STRING" id="520762.AN619_27200"/>
<dbReference type="GO" id="GO:0004722">
    <property type="term" value="F:protein serine/threonine phosphatase activity"/>
    <property type="evidence" value="ECO:0007669"/>
    <property type="project" value="UniProtKB-EC"/>
</dbReference>
<feature type="transmembrane region" description="Helical" evidence="2">
    <location>
        <begin position="151"/>
        <end position="172"/>
    </location>
</feature>
<name>A0A140L088_9FIRM</name>
<dbReference type="InterPro" id="IPR052016">
    <property type="entry name" value="Bact_Sigma-Reg"/>
</dbReference>
<evidence type="ECO:0000313" key="5">
    <source>
        <dbReference type="Proteomes" id="UP000070456"/>
    </source>
</evidence>
<comment type="caution">
    <text evidence="4">The sequence shown here is derived from an EMBL/GenBank/DDBJ whole genome shotgun (WGS) entry which is preliminary data.</text>
</comment>
<dbReference type="NCBIfam" id="TIGR02865">
    <property type="entry name" value="spore_II_E"/>
    <property type="match status" value="1"/>
</dbReference>
<keyword evidence="1 4" id="KW-0378">Hydrolase</keyword>
<feature type="transmembrane region" description="Helical" evidence="2">
    <location>
        <begin position="271"/>
        <end position="289"/>
    </location>
</feature>
<feature type="transmembrane region" description="Helical" evidence="2">
    <location>
        <begin position="76"/>
        <end position="107"/>
    </location>
</feature>
<gene>
    <name evidence="4" type="primary">spoIIE</name>
    <name evidence="4" type="ORF">AN619_27200</name>
</gene>
<dbReference type="RefSeq" id="WP_068557814.1">
    <property type="nucleotide sequence ID" value="NZ_LOEE01000070.1"/>
</dbReference>
<dbReference type="PROSITE" id="PS51746">
    <property type="entry name" value="PPM_2"/>
    <property type="match status" value="1"/>
</dbReference>
<keyword evidence="2" id="KW-1133">Transmembrane helix</keyword>
<dbReference type="EC" id="3.1.3.16" evidence="4"/>
<dbReference type="OrthoDB" id="9763774at2"/>
<dbReference type="InterPro" id="IPR001932">
    <property type="entry name" value="PPM-type_phosphatase-like_dom"/>
</dbReference>
<organism evidence="4 5">
    <name type="scientific">Thermotalea metallivorans</name>
    <dbReference type="NCBI Taxonomy" id="520762"/>
    <lineage>
        <taxon>Bacteria</taxon>
        <taxon>Bacillati</taxon>
        <taxon>Bacillota</taxon>
        <taxon>Clostridia</taxon>
        <taxon>Peptostreptococcales</taxon>
        <taxon>Thermotaleaceae</taxon>
        <taxon>Thermotalea</taxon>
    </lineage>
</organism>
<proteinExistence type="predicted"/>
<dbReference type="InterPro" id="IPR014221">
    <property type="entry name" value="SpoII_E"/>
</dbReference>
<feature type="transmembrane region" description="Helical" evidence="2">
    <location>
        <begin position="212"/>
        <end position="239"/>
    </location>
</feature>
<evidence type="ECO:0000313" key="4">
    <source>
        <dbReference type="EMBL" id="KXG73963.1"/>
    </source>
</evidence>
<evidence type="ECO:0000259" key="3">
    <source>
        <dbReference type="PROSITE" id="PS51746"/>
    </source>
</evidence>
<reference evidence="4 5" key="1">
    <citation type="submission" date="2015-12" db="EMBL/GenBank/DDBJ databases">
        <title>Draft genome sequence of the thermoanaerobe Thermotalea metallivorans, an isolate from the runoff channel of the Great Artesian Basin, Australia.</title>
        <authorList>
            <person name="Patel B.K."/>
        </authorList>
    </citation>
    <scope>NUCLEOTIDE SEQUENCE [LARGE SCALE GENOMIC DNA]</scope>
    <source>
        <strain evidence="4 5">B2-1</strain>
    </source>
</reference>
<feature type="domain" description="PPM-type phosphatase" evidence="3">
    <location>
        <begin position="586"/>
        <end position="797"/>
    </location>
</feature>
<keyword evidence="2" id="KW-0812">Transmembrane</keyword>
<feature type="transmembrane region" description="Helical" evidence="2">
    <location>
        <begin position="37"/>
        <end position="64"/>
    </location>
</feature>
<evidence type="ECO:0000256" key="2">
    <source>
        <dbReference type="SAM" id="Phobius"/>
    </source>
</evidence>
<feature type="transmembrane region" description="Helical" evidence="2">
    <location>
        <begin position="301"/>
        <end position="319"/>
    </location>
</feature>
<feature type="transmembrane region" description="Helical" evidence="2">
    <location>
        <begin position="119"/>
        <end position="139"/>
    </location>
</feature>
<dbReference type="PATRIC" id="fig|520762.4.peg.3001"/>
<dbReference type="SUPFAM" id="SSF81606">
    <property type="entry name" value="PP2C-like"/>
    <property type="match status" value="1"/>
</dbReference>
<dbReference type="SMART" id="SM00331">
    <property type="entry name" value="PP2C_SIG"/>
    <property type="match status" value="1"/>
</dbReference>
<dbReference type="InterPro" id="IPR036457">
    <property type="entry name" value="PPM-type-like_dom_sf"/>
</dbReference>
<feature type="transmembrane region" description="Helical" evidence="2">
    <location>
        <begin position="246"/>
        <end position="265"/>
    </location>
</feature>